<accession>A4GJ00</accession>
<comment type="similarity">
    <text evidence="3 4">In the N-terminal section; belongs to the HFCD (homo-oligomeric flavin containing Cys decarboxylase) superfamily.</text>
</comment>
<proteinExistence type="inferred from homology"/>
<dbReference type="Gene3D" id="3.40.50.1950">
    <property type="entry name" value="Flavin prenyltransferase-like"/>
    <property type="match status" value="1"/>
</dbReference>
<comment type="function">
    <text evidence="4">Catalyzes two steps in the biosynthesis of coenzyme A. In the first step cysteine is conjugated to 4'-phosphopantothenate to form 4-phosphopantothenoylcysteine, in the latter compound is decarboxylated to form 4'-phosphopantotheine.</text>
</comment>
<keyword evidence="3" id="KW-0479">Metal-binding</keyword>
<dbReference type="GO" id="GO:0010181">
    <property type="term" value="F:FMN binding"/>
    <property type="evidence" value="ECO:0007669"/>
    <property type="project" value="UniProtKB-UniRule"/>
</dbReference>
<feature type="binding site" evidence="3">
    <location>
        <position position="322"/>
    </location>
    <ligand>
        <name>CTP</name>
        <dbReference type="ChEBI" id="CHEBI:37563"/>
    </ligand>
</feature>
<reference evidence="7" key="1">
    <citation type="journal article" date="2007" name="Environ. Microbiol.">
        <title>Quantitative distribution of presumptive archaeal and bacterial nitrifiers in Monterey Bay and the North Pacific Subtropical Gyre.</title>
        <authorList>
            <person name="Mincer T.J."/>
            <person name="Church M.J."/>
            <person name="Taylor L.T."/>
            <person name="Preston C."/>
            <person name="Karl D.M."/>
            <person name="Delong E.F."/>
        </authorList>
    </citation>
    <scope>NUCLEOTIDE SEQUENCE</scope>
</reference>
<comment type="cofactor">
    <cofactor evidence="3">
        <name>Mg(2+)</name>
        <dbReference type="ChEBI" id="CHEBI:18420"/>
    </cofactor>
</comment>
<dbReference type="NCBIfam" id="TIGR00521">
    <property type="entry name" value="coaBC_dfp"/>
    <property type="match status" value="1"/>
</dbReference>
<evidence type="ECO:0000313" key="7">
    <source>
        <dbReference type="EMBL" id="ABK80593.1"/>
    </source>
</evidence>
<dbReference type="InterPro" id="IPR005252">
    <property type="entry name" value="CoaBC"/>
</dbReference>
<keyword evidence="3 4" id="KW-0285">Flavoprotein</keyword>
<feature type="region of interest" description="Phosphopantothenate--cysteine ligase" evidence="3">
    <location>
        <begin position="189"/>
        <end position="399"/>
    </location>
</feature>
<name>A4GJ00_9BACT</name>
<feature type="binding site" evidence="3">
    <location>
        <position position="287"/>
    </location>
    <ligand>
        <name>CTP</name>
        <dbReference type="ChEBI" id="CHEBI:37563"/>
    </ligand>
</feature>
<comment type="pathway">
    <text evidence="3 4">Cofactor biosynthesis; coenzyme A biosynthesis; CoA from (R)-pantothenate: step 2/5.</text>
</comment>
<feature type="domain" description="Flavoprotein" evidence="5">
    <location>
        <begin position="5"/>
        <end position="174"/>
    </location>
</feature>
<evidence type="ECO:0000259" key="5">
    <source>
        <dbReference type="Pfam" id="PF02441"/>
    </source>
</evidence>
<organism evidence="7">
    <name type="scientific">uncultured marine Nitrospinaceae bacterium</name>
    <dbReference type="NCBI Taxonomy" id="482920"/>
    <lineage>
        <taxon>Bacteria</taxon>
        <taxon>Pseudomonadati</taxon>
        <taxon>Nitrospinota/Tectimicrobiota group</taxon>
        <taxon>Nitrospinota</taxon>
        <taxon>Nitrospinia</taxon>
        <taxon>Nitrospinales</taxon>
        <taxon>Nitrospinaceae</taxon>
        <taxon>environmental samples</taxon>
    </lineage>
</organism>
<dbReference type="EC" id="6.3.2.5" evidence="3"/>
<dbReference type="GO" id="GO:0046872">
    <property type="term" value="F:metal ion binding"/>
    <property type="evidence" value="ECO:0007669"/>
    <property type="project" value="UniProtKB-KW"/>
</dbReference>
<protein>
    <recommendedName>
        <fullName evidence="3">Coenzyme A biosynthesis bifunctional protein CoaBC</fullName>
    </recommendedName>
    <alternativeName>
        <fullName evidence="3">DNA/pantothenate metabolism flavoprotein</fullName>
    </alternativeName>
    <alternativeName>
        <fullName evidence="3">Phosphopantothenoylcysteine synthetase/decarboxylase</fullName>
        <shortName evidence="3">PPCS-PPCDC</shortName>
    </alternativeName>
    <domain>
        <recommendedName>
            <fullName evidence="3">Phosphopantothenoylcysteine decarboxylase</fullName>
            <shortName evidence="3">PPC decarboxylase</shortName>
            <shortName evidence="3">PPC-DC</shortName>
            <ecNumber evidence="3">4.1.1.36</ecNumber>
        </recommendedName>
        <alternativeName>
            <fullName evidence="3">CoaC</fullName>
        </alternativeName>
    </domain>
    <domain>
        <recommendedName>
            <fullName evidence="3">Phosphopantothenate--cysteine ligase</fullName>
            <ecNumber evidence="3">6.3.2.5</ecNumber>
        </recommendedName>
        <alternativeName>
            <fullName evidence="3">CoaB</fullName>
        </alternativeName>
        <alternativeName>
            <fullName evidence="3">Phosphopantothenoylcysteine synthetase</fullName>
            <shortName evidence="3">PPC synthetase</shortName>
            <shortName evidence="3">PPC-S</shortName>
        </alternativeName>
    </domain>
</protein>
<dbReference type="GO" id="GO:0071513">
    <property type="term" value="C:phosphopantothenoylcysteine decarboxylase complex"/>
    <property type="evidence" value="ECO:0007669"/>
    <property type="project" value="TreeGrafter"/>
</dbReference>
<dbReference type="PANTHER" id="PTHR14359:SF6">
    <property type="entry name" value="PHOSPHOPANTOTHENOYLCYSTEINE DECARBOXYLASE"/>
    <property type="match status" value="1"/>
</dbReference>
<keyword evidence="3 4" id="KW-0288">FMN</keyword>
<dbReference type="HAMAP" id="MF_02225">
    <property type="entry name" value="CoaBC"/>
    <property type="match status" value="1"/>
</dbReference>
<keyword evidence="2 3" id="KW-0456">Lyase</keyword>
<evidence type="ECO:0000259" key="6">
    <source>
        <dbReference type="Pfam" id="PF04127"/>
    </source>
</evidence>
<evidence type="ECO:0000256" key="2">
    <source>
        <dbReference type="ARBA" id="ARBA00023239"/>
    </source>
</evidence>
<dbReference type="InterPro" id="IPR035929">
    <property type="entry name" value="CoaB-like_sf"/>
</dbReference>
<dbReference type="EC" id="4.1.1.36" evidence="3"/>
<dbReference type="Gene3D" id="3.40.50.10300">
    <property type="entry name" value="CoaB-like"/>
    <property type="match status" value="1"/>
</dbReference>
<comment type="catalytic activity">
    <reaction evidence="3 4">
        <text>N-[(R)-4-phosphopantothenoyl]-L-cysteine + H(+) = (R)-4'-phosphopantetheine + CO2</text>
        <dbReference type="Rhea" id="RHEA:16793"/>
        <dbReference type="ChEBI" id="CHEBI:15378"/>
        <dbReference type="ChEBI" id="CHEBI:16526"/>
        <dbReference type="ChEBI" id="CHEBI:59458"/>
        <dbReference type="ChEBI" id="CHEBI:61723"/>
        <dbReference type="EC" id="4.1.1.36"/>
    </reaction>
</comment>
<dbReference type="Pfam" id="PF04127">
    <property type="entry name" value="DFP"/>
    <property type="match status" value="1"/>
</dbReference>
<comment type="similarity">
    <text evidence="3 4">In the C-terminal section; belongs to the PPC synthetase family.</text>
</comment>
<dbReference type="GO" id="GO:0004632">
    <property type="term" value="F:phosphopantothenate--cysteine ligase activity"/>
    <property type="evidence" value="ECO:0007669"/>
    <property type="project" value="UniProtKB-UniRule"/>
</dbReference>
<dbReference type="SUPFAM" id="SSF102645">
    <property type="entry name" value="CoaB-like"/>
    <property type="match status" value="1"/>
</dbReference>
<dbReference type="InterPro" id="IPR007085">
    <property type="entry name" value="DNA/pantothenate-metab_flavo_C"/>
</dbReference>
<dbReference type="Pfam" id="PF02441">
    <property type="entry name" value="Flavoprotein"/>
    <property type="match status" value="1"/>
</dbReference>
<dbReference type="AlphaFoldDB" id="A4GJ00"/>
<dbReference type="GO" id="GO:0015941">
    <property type="term" value="P:pantothenate catabolic process"/>
    <property type="evidence" value="ECO:0007669"/>
    <property type="project" value="InterPro"/>
</dbReference>
<feature type="binding site" evidence="3">
    <location>
        <position position="340"/>
    </location>
    <ligand>
        <name>CTP</name>
        <dbReference type="ChEBI" id="CHEBI:37563"/>
    </ligand>
</feature>
<evidence type="ECO:0000256" key="4">
    <source>
        <dbReference type="RuleBase" id="RU364078"/>
    </source>
</evidence>
<keyword evidence="3 4" id="KW-0436">Ligase</keyword>
<dbReference type="GO" id="GO:0015937">
    <property type="term" value="P:coenzyme A biosynthetic process"/>
    <property type="evidence" value="ECO:0007669"/>
    <property type="project" value="UniProtKB-UniRule"/>
</dbReference>
<dbReference type="PANTHER" id="PTHR14359">
    <property type="entry name" value="HOMO-OLIGOMERIC FLAVIN CONTAINING CYS DECARBOXYLASE FAMILY"/>
    <property type="match status" value="1"/>
</dbReference>
<keyword evidence="3" id="KW-0460">Magnesium</keyword>
<feature type="active site" description="Proton donor" evidence="3">
    <location>
        <position position="156"/>
    </location>
</feature>
<dbReference type="SUPFAM" id="SSF52507">
    <property type="entry name" value="Homo-oligomeric flavin-containing Cys decarboxylases, HFCD"/>
    <property type="match status" value="1"/>
</dbReference>
<keyword evidence="1 3" id="KW-0210">Decarboxylase</keyword>
<dbReference type="EMBL" id="EF106972">
    <property type="protein sequence ID" value="ABK80593.1"/>
    <property type="molecule type" value="Genomic_DNA"/>
</dbReference>
<evidence type="ECO:0000256" key="3">
    <source>
        <dbReference type="HAMAP-Rule" id="MF_02225"/>
    </source>
</evidence>
<feature type="binding site" evidence="3">
    <location>
        <position position="336"/>
    </location>
    <ligand>
        <name>CTP</name>
        <dbReference type="ChEBI" id="CHEBI:37563"/>
    </ligand>
</feature>
<dbReference type="GO" id="GO:0004633">
    <property type="term" value="F:phosphopantothenoylcysteine decarboxylase activity"/>
    <property type="evidence" value="ECO:0007669"/>
    <property type="project" value="UniProtKB-UniRule"/>
</dbReference>
<evidence type="ECO:0000256" key="1">
    <source>
        <dbReference type="ARBA" id="ARBA00022793"/>
    </source>
</evidence>
<comment type="function">
    <text evidence="3">Catalyzes two sequential steps in the biosynthesis of coenzyme A. In the first step cysteine is conjugated to 4'-phosphopantothenate to form 4-phosphopantothenoylcysteine. In the second step the latter compound is decarboxylated to form 4'-phosphopantotheine.</text>
</comment>
<sequence length="399" mass="43270">MKNAKIVLGVSASIAAYKAVELVRLLMKEGADVRVVMSANAGKFVAPLTFEALSGHPVYHAQFDAPNSAEMEHIRVAEKADLLVVAPATASMLGKMAHGLADDALSSLHLAFKGLVLIAPAMNEGMWGHPAVQGNIATLKSRGVEFVDPEPGELACGVIGPGRLADISVIREKIKNYFYQRDDLSGIRFLITAGPTHEAIDPVRYLSNPSSGKMGYAVAEQVKARGGEVVLISGPTYLKPPEGVDFKPCKRADEMNDLVQEHLENCDVLVMSAAVGDFVTETLEKEKIKKQDDAVLVLKLVPTKDILLDVAKRNLDKLVVGFAAESQNLLESALEKLKKKNLDLIVANDISAPGIGFQSDFNQVTIIDREENIENLPVKPKREIADLLLDRILSRLKHS</sequence>
<feature type="domain" description="DNA/pantothenate metabolism flavoprotein C-terminal" evidence="6">
    <location>
        <begin position="184"/>
        <end position="394"/>
    </location>
</feature>
<comment type="cofactor">
    <cofactor evidence="3">
        <name>FMN</name>
        <dbReference type="ChEBI" id="CHEBI:58210"/>
    </cofactor>
    <text evidence="3">Binds 1 FMN per subunit.</text>
</comment>
<dbReference type="InterPro" id="IPR003382">
    <property type="entry name" value="Flavoprotein"/>
</dbReference>
<dbReference type="UniPathway" id="UPA00241">
    <property type="reaction ID" value="UER00353"/>
</dbReference>
<feature type="region of interest" description="Phosphopantothenoylcysteine decarboxylase" evidence="3">
    <location>
        <begin position="1"/>
        <end position="188"/>
    </location>
</feature>
<dbReference type="InterPro" id="IPR036551">
    <property type="entry name" value="Flavin_trans-like"/>
</dbReference>
<feature type="binding site" evidence="3">
    <location>
        <position position="277"/>
    </location>
    <ligand>
        <name>CTP</name>
        <dbReference type="ChEBI" id="CHEBI:37563"/>
    </ligand>
</feature>
<comment type="caution">
    <text evidence="3">Lacks conserved residue(s) required for the propagation of feature annotation.</text>
</comment>
<keyword evidence="3" id="KW-0511">Multifunctional enzyme</keyword>
<comment type="pathway">
    <text evidence="3 4">Cofactor biosynthesis; coenzyme A biosynthesis; CoA from (R)-pantothenate: step 3/5.</text>
</comment>
<gene>
    <name evidence="3" type="primary">coaBC</name>
</gene>
<comment type="catalytic activity">
    <reaction evidence="3 4">
        <text>(R)-4'-phosphopantothenate + L-cysteine + CTP = N-[(R)-4-phosphopantothenoyl]-L-cysteine + CMP + diphosphate + H(+)</text>
        <dbReference type="Rhea" id="RHEA:19397"/>
        <dbReference type="ChEBI" id="CHEBI:10986"/>
        <dbReference type="ChEBI" id="CHEBI:15378"/>
        <dbReference type="ChEBI" id="CHEBI:33019"/>
        <dbReference type="ChEBI" id="CHEBI:35235"/>
        <dbReference type="ChEBI" id="CHEBI:37563"/>
        <dbReference type="ChEBI" id="CHEBI:59458"/>
        <dbReference type="ChEBI" id="CHEBI:60377"/>
        <dbReference type="EC" id="6.3.2.5"/>
    </reaction>
</comment>